<organism evidence="3 4">
    <name type="scientific">Saliniradius amylolyticus</name>
    <dbReference type="NCBI Taxonomy" id="2183582"/>
    <lineage>
        <taxon>Bacteria</taxon>
        <taxon>Pseudomonadati</taxon>
        <taxon>Pseudomonadota</taxon>
        <taxon>Gammaproteobacteria</taxon>
        <taxon>Alteromonadales</taxon>
        <taxon>Alteromonadaceae</taxon>
        <taxon>Saliniradius</taxon>
    </lineage>
</organism>
<proteinExistence type="predicted"/>
<keyword evidence="1" id="KW-0808">Transferase</keyword>
<dbReference type="PROSITE" id="PS50005">
    <property type="entry name" value="TPR"/>
    <property type="match status" value="2"/>
</dbReference>
<evidence type="ECO:0000256" key="2">
    <source>
        <dbReference type="PROSITE-ProRule" id="PRU00339"/>
    </source>
</evidence>
<dbReference type="PANTHER" id="PTHR12788:SF10">
    <property type="entry name" value="PROTEIN-TYROSINE SULFOTRANSFERASE"/>
    <property type="match status" value="1"/>
</dbReference>
<dbReference type="GO" id="GO:0008476">
    <property type="term" value="F:protein-tyrosine sulfotransferase activity"/>
    <property type="evidence" value="ECO:0007669"/>
    <property type="project" value="InterPro"/>
</dbReference>
<protein>
    <submittedName>
        <fullName evidence="3">Uncharacterized protein</fullName>
    </submittedName>
</protein>
<dbReference type="SUPFAM" id="SSF48452">
    <property type="entry name" value="TPR-like"/>
    <property type="match status" value="1"/>
</dbReference>
<evidence type="ECO:0000313" key="4">
    <source>
        <dbReference type="Proteomes" id="UP000245728"/>
    </source>
</evidence>
<dbReference type="InterPro" id="IPR026634">
    <property type="entry name" value="TPST-like"/>
</dbReference>
<dbReference type="Pfam" id="PF13181">
    <property type="entry name" value="TPR_8"/>
    <property type="match status" value="1"/>
</dbReference>
<reference evidence="3 4" key="1">
    <citation type="submission" date="2018-05" db="EMBL/GenBank/DDBJ databases">
        <title>Salinimonas sp. HMF8227 Genome sequencing and assembly.</title>
        <authorList>
            <person name="Kang H."/>
            <person name="Kang J."/>
            <person name="Cha I."/>
            <person name="Kim H."/>
            <person name="Joh K."/>
        </authorList>
    </citation>
    <scope>NUCLEOTIDE SEQUENCE [LARGE SCALE GENOMIC DNA]</scope>
    <source>
        <strain evidence="3 4">HMF8227</strain>
    </source>
</reference>
<dbReference type="Pfam" id="PF13469">
    <property type="entry name" value="Sulfotransfer_3"/>
    <property type="match status" value="1"/>
</dbReference>
<sequence>MAPFFSGEPMTNIEQLHKAALDFINQGRLKQAHAVCRDIIQHDPGHADAHFLMGVINYELGQIKKSIALMIEAVKRDPKVEYQAHLAKAFAINGDLVAARKVCDANAPTTADSALTADTFGVALSKIGLHNRALTYFENAISKAPENASYHYNYAVSAKFLGDFEAARQGFEKAINLKPDYVQAHYALADLGDVDNHHNHIPRMEALWSGVSDPNARLQLAHGLAKEYEACGRYDDAFKVLQSAKSQKLAQTGDSAQSQKALFECCYELMSAPQIPSGCESDEPIFVLGMPRSGTTLVDRILCSHSQVMSAGELQDFGMAIKELTTTPSNHVLDAQTLQAAYQCDPKAIGQRYLDRTRSVTAGSSRFIDKLPFNFFYLDLILRALPNAKVLCLIRDPMDTCIGNFRQLFSLNSPYYHYSLDLMNTGQLYAQFYRWVHHFEQQGHNNFRLVNYEALARDPEPHIRDIIEFCDLPWQDACLNVEQNTAPVSTASKVQVREPINTKSIGRWKRYQPHTEPLERFFTEQGIAYDL</sequence>
<dbReference type="AlphaFoldDB" id="A0A2S2E6G9"/>
<dbReference type="Gene3D" id="3.40.50.300">
    <property type="entry name" value="P-loop containing nucleotide triphosphate hydrolases"/>
    <property type="match status" value="1"/>
</dbReference>
<evidence type="ECO:0000313" key="3">
    <source>
        <dbReference type="EMBL" id="AWL13233.1"/>
    </source>
</evidence>
<dbReference type="SMART" id="SM00028">
    <property type="entry name" value="TPR"/>
    <property type="match status" value="4"/>
</dbReference>
<dbReference type="KEGG" id="salh:HMF8227_02784"/>
<dbReference type="InterPro" id="IPR011990">
    <property type="entry name" value="TPR-like_helical_dom_sf"/>
</dbReference>
<dbReference type="InterPro" id="IPR027417">
    <property type="entry name" value="P-loop_NTPase"/>
</dbReference>
<dbReference type="Gene3D" id="1.25.40.10">
    <property type="entry name" value="Tetratricopeptide repeat domain"/>
    <property type="match status" value="2"/>
</dbReference>
<gene>
    <name evidence="3" type="ORF">HMF8227_02784</name>
</gene>
<name>A0A2S2E6G9_9ALTE</name>
<keyword evidence="2" id="KW-0802">TPR repeat</keyword>
<feature type="repeat" description="TPR" evidence="2">
    <location>
        <begin position="114"/>
        <end position="147"/>
    </location>
</feature>
<evidence type="ECO:0000256" key="1">
    <source>
        <dbReference type="ARBA" id="ARBA00022679"/>
    </source>
</evidence>
<dbReference type="EMBL" id="CP029347">
    <property type="protein sequence ID" value="AWL13233.1"/>
    <property type="molecule type" value="Genomic_DNA"/>
</dbReference>
<dbReference type="SUPFAM" id="SSF52540">
    <property type="entry name" value="P-loop containing nucleoside triphosphate hydrolases"/>
    <property type="match status" value="1"/>
</dbReference>
<dbReference type="Pfam" id="PF14559">
    <property type="entry name" value="TPR_19"/>
    <property type="match status" value="1"/>
</dbReference>
<keyword evidence="4" id="KW-1185">Reference proteome</keyword>
<dbReference type="PANTHER" id="PTHR12788">
    <property type="entry name" value="PROTEIN-TYROSINE SULFOTRANSFERASE 2"/>
    <property type="match status" value="1"/>
</dbReference>
<accession>A0A2S2E6G9</accession>
<dbReference type="InterPro" id="IPR019734">
    <property type="entry name" value="TPR_rpt"/>
</dbReference>
<dbReference type="Proteomes" id="UP000245728">
    <property type="component" value="Chromosome"/>
</dbReference>
<feature type="repeat" description="TPR" evidence="2">
    <location>
        <begin position="148"/>
        <end position="181"/>
    </location>
</feature>